<keyword evidence="4" id="KW-0267">Excision nuclease</keyword>
<dbReference type="Proteomes" id="UP000829517">
    <property type="component" value="Unassembled WGS sequence"/>
</dbReference>
<reference evidence="11 12" key="1">
    <citation type="submission" date="2021-01" db="EMBL/GenBank/DDBJ databases">
        <title>Genome sequencing of Joostella atrarenae M1-2 (= KCTC 23194).</title>
        <authorList>
            <person name="Zakaria M.R."/>
            <person name="Lam M.Q."/>
            <person name="Chong C.S."/>
        </authorList>
    </citation>
    <scope>NUCLEOTIDE SEQUENCE [LARGE SCALE GENOMIC DNA]</scope>
    <source>
        <strain evidence="11 12">M1-2</strain>
    </source>
</reference>
<evidence type="ECO:0000256" key="1">
    <source>
        <dbReference type="ARBA" id="ARBA00022763"/>
    </source>
</evidence>
<evidence type="ECO:0000256" key="5">
    <source>
        <dbReference type="ARBA" id="ARBA00023204"/>
    </source>
</evidence>
<dbReference type="InterPro" id="IPR035901">
    <property type="entry name" value="GIY-YIG_endonuc_sf"/>
</dbReference>
<dbReference type="InterPro" id="IPR050066">
    <property type="entry name" value="UvrABC_protein_C"/>
</dbReference>
<evidence type="ECO:0000256" key="3">
    <source>
        <dbReference type="ARBA" id="ARBA00022801"/>
    </source>
</evidence>
<proteinExistence type="predicted"/>
<evidence type="ECO:0000256" key="6">
    <source>
        <dbReference type="ARBA" id="ARBA00023236"/>
    </source>
</evidence>
<evidence type="ECO:0000256" key="9">
    <source>
        <dbReference type="ARBA" id="ARBA00042732"/>
    </source>
</evidence>
<evidence type="ECO:0000256" key="2">
    <source>
        <dbReference type="ARBA" id="ARBA00022769"/>
    </source>
</evidence>
<keyword evidence="2" id="KW-0228">DNA excision</keyword>
<evidence type="ECO:0000256" key="4">
    <source>
        <dbReference type="ARBA" id="ARBA00022881"/>
    </source>
</evidence>
<evidence type="ECO:0000313" key="11">
    <source>
        <dbReference type="EMBL" id="MCF8715698.1"/>
    </source>
</evidence>
<evidence type="ECO:0000259" key="10">
    <source>
        <dbReference type="PROSITE" id="PS50164"/>
    </source>
</evidence>
<dbReference type="Gene3D" id="3.40.1440.10">
    <property type="entry name" value="GIY-YIG endonuclease"/>
    <property type="match status" value="1"/>
</dbReference>
<keyword evidence="12" id="KW-1185">Reference proteome</keyword>
<dbReference type="EMBL" id="JAETXX010000009">
    <property type="protein sequence ID" value="MCF8715698.1"/>
    <property type="molecule type" value="Genomic_DNA"/>
</dbReference>
<feature type="domain" description="GIY-YIG" evidence="10">
    <location>
        <begin position="11"/>
        <end position="87"/>
    </location>
</feature>
<dbReference type="SMART" id="SM00465">
    <property type="entry name" value="GIYc"/>
    <property type="match status" value="1"/>
</dbReference>
<keyword evidence="3" id="KW-0378">Hydrolase</keyword>
<comment type="caution">
    <text evidence="11">The sequence shown here is derived from an EMBL/GenBank/DDBJ whole genome shotgun (WGS) entry which is preliminary data.</text>
</comment>
<dbReference type="InterPro" id="IPR000305">
    <property type="entry name" value="GIY-YIG_endonuc"/>
</dbReference>
<dbReference type="RefSeq" id="WP_236959664.1">
    <property type="nucleotide sequence ID" value="NZ_JAETXX010000009.1"/>
</dbReference>
<keyword evidence="5" id="KW-0234">DNA repair</keyword>
<accession>A0ABS9J5I8</accession>
<keyword evidence="1" id="KW-0227">DNA damage</keyword>
<dbReference type="CDD" id="cd10434">
    <property type="entry name" value="GIY-YIG_UvrC_Cho"/>
    <property type="match status" value="1"/>
</dbReference>
<keyword evidence="6" id="KW-0742">SOS response</keyword>
<dbReference type="PANTHER" id="PTHR30562:SF10">
    <property type="entry name" value="EXCINUCLEASE CHO"/>
    <property type="match status" value="1"/>
</dbReference>
<dbReference type="SUPFAM" id="SSF82771">
    <property type="entry name" value="GIY-YIG endonuclease"/>
    <property type="match status" value="1"/>
</dbReference>
<dbReference type="InterPro" id="IPR047296">
    <property type="entry name" value="GIY-YIG_UvrC_Cho"/>
</dbReference>
<dbReference type="PANTHER" id="PTHR30562">
    <property type="entry name" value="UVRC/OXIDOREDUCTASE"/>
    <property type="match status" value="1"/>
</dbReference>
<protein>
    <recommendedName>
        <fullName evidence="7">Excinuclease cho</fullName>
    </recommendedName>
    <alternativeName>
        <fullName evidence="9">Endonuclease cho</fullName>
    </alternativeName>
    <alternativeName>
        <fullName evidence="8">UvrC homolog protein</fullName>
    </alternativeName>
</protein>
<name>A0ABS9J5I8_9FLAO</name>
<evidence type="ECO:0000313" key="12">
    <source>
        <dbReference type="Proteomes" id="UP000829517"/>
    </source>
</evidence>
<organism evidence="11 12">
    <name type="scientific">Joostella atrarenae</name>
    <dbReference type="NCBI Taxonomy" id="679257"/>
    <lineage>
        <taxon>Bacteria</taxon>
        <taxon>Pseudomonadati</taxon>
        <taxon>Bacteroidota</taxon>
        <taxon>Flavobacteriia</taxon>
        <taxon>Flavobacteriales</taxon>
        <taxon>Flavobacteriaceae</taxon>
        <taxon>Joostella</taxon>
    </lineage>
</organism>
<gene>
    <name evidence="11" type="ORF">JM658_12755</name>
</gene>
<evidence type="ECO:0000256" key="7">
    <source>
        <dbReference type="ARBA" id="ARBA00040756"/>
    </source>
</evidence>
<sequence length="258" mass="30872">MIAIDKTDIPNTPGVYFFYDERDTLIYIGKSINIRKRIQQHFSGKDRKSIKIQLFTKRVSFEVMGSELIALLYESDLIKKHQPLYNRSQRRTIYQYGLYLSEDKNGYKTLQIDKIKLKNEEITSFSTLKEAKDYLFRITEKYKLCQKLNGLYKTSSYCFQYHIKECNGACMERESPKYYNQRVEEFLNRTKLKKFTKLFNVEGRNKNEIGLVYIENGIYKGFGYCSLDTPKKDWKHHISPRQDNKDVRRILMRYVTQI</sequence>
<evidence type="ECO:0000256" key="8">
    <source>
        <dbReference type="ARBA" id="ARBA00042138"/>
    </source>
</evidence>
<dbReference type="Pfam" id="PF01541">
    <property type="entry name" value="GIY-YIG"/>
    <property type="match status" value="1"/>
</dbReference>
<dbReference type="PROSITE" id="PS50164">
    <property type="entry name" value="GIY_YIG"/>
    <property type="match status" value="1"/>
</dbReference>